<dbReference type="PANTHER" id="PTHR42866">
    <property type="entry name" value="3-DEOXY-MANNO-OCTULOSONATE CYTIDYLYLTRANSFERASE"/>
    <property type="match status" value="1"/>
</dbReference>
<dbReference type="Proteomes" id="UP000001369">
    <property type="component" value="Chromosome"/>
</dbReference>
<keyword evidence="5" id="KW-1185">Reference proteome</keyword>
<dbReference type="InterPro" id="IPR004528">
    <property type="entry name" value="KdsB"/>
</dbReference>
<proteinExistence type="predicted"/>
<dbReference type="OrthoDB" id="9815559at2"/>
<keyword evidence="2 4" id="KW-0548">Nucleotidyltransferase</keyword>
<keyword evidence="3" id="KW-0448">Lipopolysaccharide biosynthesis</keyword>
<dbReference type="InterPro" id="IPR029044">
    <property type="entry name" value="Nucleotide-diphossugar_trans"/>
</dbReference>
<dbReference type="EC" id="2.7.7.38" evidence="4"/>
<dbReference type="NCBIfam" id="TIGR00466">
    <property type="entry name" value="kdsB"/>
    <property type="match status" value="1"/>
</dbReference>
<evidence type="ECO:0000256" key="3">
    <source>
        <dbReference type="ARBA" id="ARBA00022985"/>
    </source>
</evidence>
<dbReference type="eggNOG" id="COG1212">
    <property type="taxonomic scope" value="Bacteria"/>
</dbReference>
<name>C1DV49_SULAA</name>
<dbReference type="KEGG" id="saf:SULAZ_1013"/>
<dbReference type="Pfam" id="PF02348">
    <property type="entry name" value="CTP_transf_3"/>
    <property type="match status" value="1"/>
</dbReference>
<gene>
    <name evidence="4" type="primary">kdsB</name>
    <name evidence="4" type="ordered locus">SULAZ_1013</name>
</gene>
<dbReference type="PANTHER" id="PTHR42866:SF2">
    <property type="entry name" value="3-DEOXY-MANNO-OCTULOSONATE CYTIDYLYLTRANSFERASE, MITOCHONDRIAL"/>
    <property type="match status" value="1"/>
</dbReference>
<dbReference type="Gene3D" id="3.90.550.10">
    <property type="entry name" value="Spore Coat Polysaccharide Biosynthesis Protein SpsA, Chain A"/>
    <property type="match status" value="1"/>
</dbReference>
<dbReference type="RefSeq" id="WP_012673824.1">
    <property type="nucleotide sequence ID" value="NC_012438.1"/>
</dbReference>
<evidence type="ECO:0000256" key="1">
    <source>
        <dbReference type="ARBA" id="ARBA00022679"/>
    </source>
</evidence>
<dbReference type="STRING" id="204536.SULAZ_1013"/>
<dbReference type="GO" id="GO:0008690">
    <property type="term" value="F:3-deoxy-manno-octulosonate cytidylyltransferase activity"/>
    <property type="evidence" value="ECO:0007669"/>
    <property type="project" value="UniProtKB-EC"/>
</dbReference>
<dbReference type="NCBIfam" id="NF003952">
    <property type="entry name" value="PRK05450.1-5"/>
    <property type="match status" value="1"/>
</dbReference>
<dbReference type="GO" id="GO:0005829">
    <property type="term" value="C:cytosol"/>
    <property type="evidence" value="ECO:0007669"/>
    <property type="project" value="TreeGrafter"/>
</dbReference>
<dbReference type="HOGENOM" id="CLU_065038_0_1_0"/>
<reference evidence="4 5" key="1">
    <citation type="journal article" date="2009" name="J. Bacteriol.">
        <title>Complete and draft genome sequences of six members of the Aquificales.</title>
        <authorList>
            <person name="Reysenbach A.L."/>
            <person name="Hamamura N."/>
            <person name="Podar M."/>
            <person name="Griffiths E."/>
            <person name="Ferreira S."/>
            <person name="Hochstein R."/>
            <person name="Heidelberg J."/>
            <person name="Johnson J."/>
            <person name="Mead D."/>
            <person name="Pohorille A."/>
            <person name="Sarmiento M."/>
            <person name="Schweighofer K."/>
            <person name="Seshadri R."/>
            <person name="Voytek M.A."/>
        </authorList>
    </citation>
    <scope>NUCLEOTIDE SEQUENCE [LARGE SCALE GENOMIC DNA]</scope>
    <source>
        <strain evidence="5">Az-Fu1 / DSM 15241 / OCM 825</strain>
    </source>
</reference>
<dbReference type="GO" id="GO:0009103">
    <property type="term" value="P:lipopolysaccharide biosynthetic process"/>
    <property type="evidence" value="ECO:0007669"/>
    <property type="project" value="UniProtKB-KW"/>
</dbReference>
<evidence type="ECO:0000313" key="4">
    <source>
        <dbReference type="EMBL" id="ACN98500.1"/>
    </source>
</evidence>
<dbReference type="CDD" id="cd02517">
    <property type="entry name" value="CMP-KDO-Synthetase"/>
    <property type="match status" value="1"/>
</dbReference>
<dbReference type="EMBL" id="CP001229">
    <property type="protein sequence ID" value="ACN98500.1"/>
    <property type="molecule type" value="Genomic_DNA"/>
</dbReference>
<dbReference type="SUPFAM" id="SSF53448">
    <property type="entry name" value="Nucleotide-diphospho-sugar transferases"/>
    <property type="match status" value="1"/>
</dbReference>
<keyword evidence="1 4" id="KW-0808">Transferase</keyword>
<evidence type="ECO:0000313" key="5">
    <source>
        <dbReference type="Proteomes" id="UP000001369"/>
    </source>
</evidence>
<dbReference type="InterPro" id="IPR003329">
    <property type="entry name" value="Cytidylyl_trans"/>
</dbReference>
<evidence type="ECO:0000256" key="2">
    <source>
        <dbReference type="ARBA" id="ARBA00022695"/>
    </source>
</evidence>
<protein>
    <submittedName>
        <fullName evidence="4">3-deoxy-D-manno-octulosonate cytidylyltransferase</fullName>
        <ecNumber evidence="4">2.7.7.38</ecNumber>
    </submittedName>
</protein>
<sequence>MKKAIFIPARRGSTRLKDKLLLPVKDKPVIAWTVENALKVGYPVVVVCDDLEFKNVLKDYPVEVILTPSDLKSGSDRVAFALKDLDYDTVVNLQGDEPTVDPQDIKKIFQALEKDKVATLSYPIEKEEDYINPNIVKVVIDKDNYALYFSRSPIPFYRDIDFSKMLNILKPQKHIGIYGYRKEVLLDFSFKLSPSTIEEVEKLEQLRLLYNGYKIKVIQASKDTLGIDTKEDYERFCQLI</sequence>
<organism evidence="4 5">
    <name type="scientific">Sulfurihydrogenibium azorense (strain DSM 15241 / OCM 825 / Az-Fu1)</name>
    <dbReference type="NCBI Taxonomy" id="204536"/>
    <lineage>
        <taxon>Bacteria</taxon>
        <taxon>Pseudomonadati</taxon>
        <taxon>Aquificota</taxon>
        <taxon>Aquificia</taxon>
        <taxon>Aquificales</taxon>
        <taxon>Hydrogenothermaceae</taxon>
        <taxon>Sulfurihydrogenibium</taxon>
    </lineage>
</organism>
<accession>C1DV49</accession>
<dbReference type="AlphaFoldDB" id="C1DV49"/>